<dbReference type="EMBL" id="CM039438">
    <property type="protein sequence ID" value="KAI4298480.1"/>
    <property type="molecule type" value="Genomic_DNA"/>
</dbReference>
<gene>
    <name evidence="1" type="ORF">L6164_032033</name>
</gene>
<protein>
    <submittedName>
        <fullName evidence="1">Uncharacterized protein</fullName>
    </submittedName>
</protein>
<sequence length="228" mass="24807">MGSINLTYTPFSSVFLHQRQCVSSRATPAFQRCRFSSSSCFGGASSTVVSSLSGLSSKSVPRRDGTYKVSDFMTKKVNLHVVKTTTTVDEALEILVENRIGGLPVIDDEWNVVGVVSDYDLLAIDSISALGGSQCDTDLFPDVDSSWKAFNRIQKLLSKTKGKVVGDLMTPSPLFVDESTNLEDAARMLLETKYGRLPVVDDDGKLVGLITRGTIVRAALQTKRSGEW</sequence>
<accession>A0ACB9KMG5</accession>
<evidence type="ECO:0000313" key="2">
    <source>
        <dbReference type="Proteomes" id="UP000828941"/>
    </source>
</evidence>
<evidence type="ECO:0000313" key="1">
    <source>
        <dbReference type="EMBL" id="KAI4298480.1"/>
    </source>
</evidence>
<reference evidence="1 2" key="1">
    <citation type="journal article" date="2022" name="DNA Res.">
        <title>Chromosomal-level genome assembly of the orchid tree Bauhinia variegata (Leguminosae; Cercidoideae) supports the allotetraploid origin hypothesis of Bauhinia.</title>
        <authorList>
            <person name="Zhong Y."/>
            <person name="Chen Y."/>
            <person name="Zheng D."/>
            <person name="Pang J."/>
            <person name="Liu Y."/>
            <person name="Luo S."/>
            <person name="Meng S."/>
            <person name="Qian L."/>
            <person name="Wei D."/>
            <person name="Dai S."/>
            <person name="Zhou R."/>
        </authorList>
    </citation>
    <scope>NUCLEOTIDE SEQUENCE [LARGE SCALE GENOMIC DNA]</scope>
    <source>
        <strain evidence="1">BV-YZ2020</strain>
    </source>
</reference>
<comment type="caution">
    <text evidence="1">The sequence shown here is derived from an EMBL/GenBank/DDBJ whole genome shotgun (WGS) entry which is preliminary data.</text>
</comment>
<keyword evidence="2" id="KW-1185">Reference proteome</keyword>
<name>A0ACB9KMG5_BAUVA</name>
<organism evidence="1 2">
    <name type="scientific">Bauhinia variegata</name>
    <name type="common">Purple orchid tree</name>
    <name type="synonym">Phanera variegata</name>
    <dbReference type="NCBI Taxonomy" id="167791"/>
    <lineage>
        <taxon>Eukaryota</taxon>
        <taxon>Viridiplantae</taxon>
        <taxon>Streptophyta</taxon>
        <taxon>Embryophyta</taxon>
        <taxon>Tracheophyta</taxon>
        <taxon>Spermatophyta</taxon>
        <taxon>Magnoliopsida</taxon>
        <taxon>eudicotyledons</taxon>
        <taxon>Gunneridae</taxon>
        <taxon>Pentapetalae</taxon>
        <taxon>rosids</taxon>
        <taxon>fabids</taxon>
        <taxon>Fabales</taxon>
        <taxon>Fabaceae</taxon>
        <taxon>Cercidoideae</taxon>
        <taxon>Cercideae</taxon>
        <taxon>Bauhiniinae</taxon>
        <taxon>Bauhinia</taxon>
    </lineage>
</organism>
<proteinExistence type="predicted"/>
<dbReference type="Proteomes" id="UP000828941">
    <property type="component" value="Chromosome 13"/>
</dbReference>